<comment type="caution">
    <text evidence="8">Lacks conserved residue(s) required for the propagation of feature annotation.</text>
</comment>
<dbReference type="HOGENOM" id="CLU_082724_0_0_6"/>
<dbReference type="HAMAP" id="MF_00157">
    <property type="entry name" value="RNase_T"/>
    <property type="match status" value="1"/>
</dbReference>
<evidence type="ECO:0000313" key="10">
    <source>
        <dbReference type="EMBL" id="ABM04181.1"/>
    </source>
</evidence>
<dbReference type="GO" id="GO:0016896">
    <property type="term" value="F:RNA exonuclease activity, producing 5'-phosphomonoesters"/>
    <property type="evidence" value="ECO:0007669"/>
    <property type="project" value="UniProtKB-UniRule"/>
</dbReference>
<dbReference type="SUPFAM" id="SSF53098">
    <property type="entry name" value="Ribonuclease H-like"/>
    <property type="match status" value="1"/>
</dbReference>
<keyword evidence="4 8" id="KW-0479">Metal-binding</keyword>
<evidence type="ECO:0000256" key="3">
    <source>
        <dbReference type="ARBA" id="ARBA00022722"/>
    </source>
</evidence>
<dbReference type="CDD" id="cd06134">
    <property type="entry name" value="RNaseT"/>
    <property type="match status" value="1"/>
</dbReference>
<dbReference type="Pfam" id="PF00929">
    <property type="entry name" value="RNase_T"/>
    <property type="match status" value="1"/>
</dbReference>
<dbReference type="GO" id="GO:0008408">
    <property type="term" value="F:3'-5' exonuclease activity"/>
    <property type="evidence" value="ECO:0007669"/>
    <property type="project" value="TreeGrafter"/>
</dbReference>
<evidence type="ECO:0000256" key="2">
    <source>
        <dbReference type="ARBA" id="ARBA00022694"/>
    </source>
</evidence>
<evidence type="ECO:0000256" key="5">
    <source>
        <dbReference type="ARBA" id="ARBA00022801"/>
    </source>
</evidence>
<feature type="site" description="Important for substrate binding and specificity" evidence="8">
    <location>
        <position position="72"/>
    </location>
</feature>
<reference evidence="10 11" key="1">
    <citation type="submission" date="2007-01" db="EMBL/GenBank/DDBJ databases">
        <title>Complete sequence of Psychromonas ingrahamii 37.</title>
        <authorList>
            <consortium name="US DOE Joint Genome Institute"/>
            <person name="Copeland A."/>
            <person name="Lucas S."/>
            <person name="Lapidus A."/>
            <person name="Barry K."/>
            <person name="Detter J.C."/>
            <person name="Glavina del Rio T."/>
            <person name="Hammon N."/>
            <person name="Israni S."/>
            <person name="Dalin E."/>
            <person name="Tice H."/>
            <person name="Pitluck S."/>
            <person name="Thompson L.S."/>
            <person name="Brettin T."/>
            <person name="Bruce D."/>
            <person name="Han C."/>
            <person name="Tapia R."/>
            <person name="Schmutz J."/>
            <person name="Larimer F."/>
            <person name="Land M."/>
            <person name="Hauser L."/>
            <person name="Kyrpides N."/>
            <person name="Ivanova N."/>
            <person name="Staley J."/>
            <person name="Richardson P."/>
        </authorList>
    </citation>
    <scope>NUCLEOTIDE SEQUENCE [LARGE SCALE GENOMIC DNA]</scope>
    <source>
        <strain evidence="10 11">37</strain>
    </source>
</reference>
<dbReference type="SMART" id="SM00479">
    <property type="entry name" value="EXOIII"/>
    <property type="match status" value="1"/>
</dbReference>
<feature type="binding site" evidence="8">
    <location>
        <position position="181"/>
    </location>
    <ligand>
        <name>Mg(2+)</name>
        <dbReference type="ChEBI" id="CHEBI:18420"/>
        <label>2</label>
        <note>catalytic</note>
    </ligand>
</feature>
<keyword evidence="5 8" id="KW-0378">Hydrolase</keyword>
<evidence type="ECO:0000256" key="8">
    <source>
        <dbReference type="HAMAP-Rule" id="MF_00157"/>
    </source>
</evidence>
<feature type="active site" description="Proton donor/acceptor" evidence="8">
    <location>
        <position position="176"/>
    </location>
</feature>
<keyword evidence="2 8" id="KW-0819">tRNA processing</keyword>
<feature type="site" description="Important for substrate binding and specificity" evidence="8">
    <location>
        <position position="141"/>
    </location>
</feature>
<protein>
    <recommendedName>
        <fullName evidence="8">Ribonuclease T</fullName>
        <ecNumber evidence="8">3.1.13.-</ecNumber>
    </recommendedName>
    <alternativeName>
        <fullName evidence="8">Exoribonuclease T</fullName>
        <shortName evidence="8">RNase T</shortName>
    </alternativeName>
</protein>
<evidence type="ECO:0000256" key="6">
    <source>
        <dbReference type="ARBA" id="ARBA00022839"/>
    </source>
</evidence>
<feature type="domain" description="Exonuclease" evidence="9">
    <location>
        <begin position="13"/>
        <end position="198"/>
    </location>
</feature>
<dbReference type="InterPro" id="IPR013520">
    <property type="entry name" value="Ribonucl_H"/>
</dbReference>
<feature type="site" description="Important for substrate binding and specificity" evidence="8">
    <location>
        <position position="119"/>
    </location>
</feature>
<sequence length="207" mass="23004">MENLLDKRFRGFFPVIIDIETSGLNAQTDAILEIAAILPAMDSQGYLFAAEKIHFNVLPFEGANLDPKALAFTGIDPFNPLRAAVDERDALTEIFKLVRKHQKQNLCNRSIIVAHNATFDQGFINKATERCNLKRMPFHPFVSFDTASMAGLILGQTVLAKACQQASIPYDNKQAHSALYDTEVTADLFFYMVNKLKALGGWPLAPV</sequence>
<keyword evidence="11" id="KW-1185">Reference proteome</keyword>
<keyword evidence="6 8" id="KW-0269">Exonuclease</keyword>
<evidence type="ECO:0000256" key="7">
    <source>
        <dbReference type="ARBA" id="ARBA00022842"/>
    </source>
</evidence>
<comment type="subunit">
    <text evidence="1 8">Homodimer.</text>
</comment>
<evidence type="ECO:0000259" key="9">
    <source>
        <dbReference type="SMART" id="SM00479"/>
    </source>
</evidence>
<dbReference type="PANTHER" id="PTHR30231">
    <property type="entry name" value="DNA POLYMERASE III SUBUNIT EPSILON"/>
    <property type="match status" value="1"/>
</dbReference>
<dbReference type="GO" id="GO:0003676">
    <property type="term" value="F:nucleic acid binding"/>
    <property type="evidence" value="ECO:0007669"/>
    <property type="project" value="InterPro"/>
</dbReference>
<dbReference type="InterPro" id="IPR005987">
    <property type="entry name" value="RNase_T"/>
</dbReference>
<dbReference type="KEGG" id="pin:Ping_2450"/>
<dbReference type="GO" id="GO:0005829">
    <property type="term" value="C:cytosol"/>
    <property type="evidence" value="ECO:0007669"/>
    <property type="project" value="TreeGrafter"/>
</dbReference>
<dbReference type="InterPro" id="IPR036397">
    <property type="entry name" value="RNaseH_sf"/>
</dbReference>
<keyword evidence="7 8" id="KW-0460">Magnesium</keyword>
<comment type="similarity">
    <text evidence="8">Belongs to the RNase T family.</text>
</comment>
<dbReference type="InterPro" id="IPR012337">
    <property type="entry name" value="RNaseH-like_sf"/>
</dbReference>
<proteinExistence type="inferred from homology"/>
<dbReference type="Proteomes" id="UP000000639">
    <property type="component" value="Chromosome"/>
</dbReference>
<feature type="binding site" evidence="8">
    <location>
        <position position="176"/>
    </location>
    <ligand>
        <name>Mg(2+)</name>
        <dbReference type="ChEBI" id="CHEBI:18420"/>
        <label>2</label>
        <note>catalytic</note>
    </ligand>
</feature>
<dbReference type="RefSeq" id="WP_011770741.1">
    <property type="nucleotide sequence ID" value="NC_008709.1"/>
</dbReference>
<evidence type="ECO:0000256" key="1">
    <source>
        <dbReference type="ARBA" id="ARBA00011738"/>
    </source>
</evidence>
<dbReference type="GO" id="GO:0008033">
    <property type="term" value="P:tRNA processing"/>
    <property type="evidence" value="ECO:0007669"/>
    <property type="project" value="UniProtKB-KW"/>
</dbReference>
<evidence type="ECO:0000313" key="11">
    <source>
        <dbReference type="Proteomes" id="UP000000639"/>
    </source>
</evidence>
<feature type="binding site" evidence="8">
    <location>
        <position position="18"/>
    </location>
    <ligand>
        <name>Mg(2+)</name>
        <dbReference type="ChEBI" id="CHEBI:18420"/>
        <label>2</label>
        <note>catalytic</note>
    </ligand>
</feature>
<feature type="binding site" evidence="8">
    <location>
        <position position="18"/>
    </location>
    <ligand>
        <name>Mg(2+)</name>
        <dbReference type="ChEBI" id="CHEBI:18420"/>
        <label>1</label>
        <note>catalytic</note>
    </ligand>
</feature>
<comment type="function">
    <text evidence="8">Trims short 3' overhangs of a variety of RNA species, leaving a one or two nucleotide 3' overhang. Responsible for the end-turnover of tRNA: specifically removes the terminal AMP residue from uncharged tRNA (tRNA-C-C-A). Also appears to be involved in tRNA biosynthesis.</text>
</comment>
<dbReference type="GO" id="GO:0045004">
    <property type="term" value="P:DNA replication proofreading"/>
    <property type="evidence" value="ECO:0007669"/>
    <property type="project" value="TreeGrafter"/>
</dbReference>
<dbReference type="FunFam" id="3.30.420.10:FF:000009">
    <property type="entry name" value="Ribonuclease T"/>
    <property type="match status" value="1"/>
</dbReference>
<name>A1SXG6_PSYIN</name>
<accession>A1SXG6</accession>
<dbReference type="EC" id="3.1.13.-" evidence="8"/>
<dbReference type="PANTHER" id="PTHR30231:SF2">
    <property type="entry name" value="RIBONUCLEASE T"/>
    <property type="match status" value="1"/>
</dbReference>
<dbReference type="Gene3D" id="3.30.420.10">
    <property type="entry name" value="Ribonuclease H-like superfamily/Ribonuclease H"/>
    <property type="match status" value="1"/>
</dbReference>
<dbReference type="OrthoDB" id="9778264at2"/>
<dbReference type="AlphaFoldDB" id="A1SXG6"/>
<evidence type="ECO:0000256" key="4">
    <source>
        <dbReference type="ARBA" id="ARBA00022723"/>
    </source>
</evidence>
<keyword evidence="3 8" id="KW-0540">Nuclease</keyword>
<dbReference type="GO" id="GO:0000287">
    <property type="term" value="F:magnesium ion binding"/>
    <property type="evidence" value="ECO:0007669"/>
    <property type="project" value="UniProtKB-UniRule"/>
</dbReference>
<comment type="cofactor">
    <cofactor evidence="8">
        <name>Mg(2+)</name>
        <dbReference type="ChEBI" id="CHEBI:18420"/>
    </cofactor>
    <text evidence="8">Binds two Mg(2+) per subunit. The active form of the enzyme binds two Mg(2+) ions in its active site. The first Mg(2+) forms only one salt bridge with the protein.</text>
</comment>
<dbReference type="EMBL" id="CP000510">
    <property type="protein sequence ID" value="ABM04181.1"/>
    <property type="molecule type" value="Genomic_DNA"/>
</dbReference>
<gene>
    <name evidence="8" type="primary">rnt</name>
    <name evidence="10" type="ordered locus">Ping_2450</name>
</gene>
<feature type="binding site" evidence="8">
    <location>
        <position position="20"/>
    </location>
    <ligand>
        <name>Mg(2+)</name>
        <dbReference type="ChEBI" id="CHEBI:18420"/>
        <label>2</label>
        <note>catalytic</note>
    </ligand>
</feature>
<dbReference type="eggNOG" id="COG0847">
    <property type="taxonomic scope" value="Bacteria"/>
</dbReference>
<organism evidence="10 11">
    <name type="scientific">Psychromonas ingrahamii (strain DSM 17664 / CCUG 51855 / 37)</name>
    <dbReference type="NCBI Taxonomy" id="357804"/>
    <lineage>
        <taxon>Bacteria</taxon>
        <taxon>Pseudomonadati</taxon>
        <taxon>Pseudomonadota</taxon>
        <taxon>Gammaproteobacteria</taxon>
        <taxon>Alteromonadales</taxon>
        <taxon>Psychromonadaceae</taxon>
        <taxon>Psychromonas</taxon>
    </lineage>
</organism>
<dbReference type="STRING" id="357804.Ping_2450"/>
<dbReference type="NCBIfam" id="TIGR01298">
    <property type="entry name" value="RNaseT"/>
    <property type="match status" value="1"/>
</dbReference>